<evidence type="ECO:0000256" key="1">
    <source>
        <dbReference type="SAM" id="MobiDB-lite"/>
    </source>
</evidence>
<dbReference type="EMBL" id="MCFA01000165">
    <property type="protein sequence ID" value="ORY01810.1"/>
    <property type="molecule type" value="Genomic_DNA"/>
</dbReference>
<comment type="caution">
    <text evidence="2">The sequence shown here is derived from an EMBL/GenBank/DDBJ whole genome shotgun (WGS) entry which is preliminary data.</text>
</comment>
<organism evidence="2 3">
    <name type="scientific">Clohesyomyces aquaticus</name>
    <dbReference type="NCBI Taxonomy" id="1231657"/>
    <lineage>
        <taxon>Eukaryota</taxon>
        <taxon>Fungi</taxon>
        <taxon>Dikarya</taxon>
        <taxon>Ascomycota</taxon>
        <taxon>Pezizomycotina</taxon>
        <taxon>Dothideomycetes</taxon>
        <taxon>Pleosporomycetidae</taxon>
        <taxon>Pleosporales</taxon>
        <taxon>Lindgomycetaceae</taxon>
        <taxon>Clohesyomyces</taxon>
    </lineage>
</organism>
<feature type="compositionally biased region" description="Basic and acidic residues" evidence="1">
    <location>
        <begin position="471"/>
        <end position="480"/>
    </location>
</feature>
<reference evidence="2 3" key="1">
    <citation type="submission" date="2016-07" db="EMBL/GenBank/DDBJ databases">
        <title>Pervasive Adenine N6-methylation of Active Genes in Fungi.</title>
        <authorList>
            <consortium name="DOE Joint Genome Institute"/>
            <person name="Mondo S.J."/>
            <person name="Dannebaum R.O."/>
            <person name="Kuo R.C."/>
            <person name="Labutti K."/>
            <person name="Haridas S."/>
            <person name="Kuo A."/>
            <person name="Salamov A."/>
            <person name="Ahrendt S.R."/>
            <person name="Lipzen A."/>
            <person name="Sullivan W."/>
            <person name="Andreopoulos W.B."/>
            <person name="Clum A."/>
            <person name="Lindquist E."/>
            <person name="Daum C."/>
            <person name="Ramamoorthy G.K."/>
            <person name="Gryganskyi A."/>
            <person name="Culley D."/>
            <person name="Magnuson J.K."/>
            <person name="James T.Y."/>
            <person name="O'Malley M.A."/>
            <person name="Stajich J.E."/>
            <person name="Spatafora J.W."/>
            <person name="Visel A."/>
            <person name="Grigoriev I.V."/>
        </authorList>
    </citation>
    <scope>NUCLEOTIDE SEQUENCE [LARGE SCALE GENOMIC DNA]</scope>
    <source>
        <strain evidence="2 3">CBS 115471</strain>
    </source>
</reference>
<proteinExistence type="predicted"/>
<gene>
    <name evidence="2" type="ORF">BCR34DRAFT_605777</name>
</gene>
<sequence>MATPGRRKVGARGSIETLKNGLKQNWRRLGTLPIIPGQVIIAASTEPDRTSAGELVTQYSLTESVRPASMTLLPNSTSIAESRRFLDSPLARKPCIIRDLRRSLSFSGRRSASAATPTFQLEHAGHVARARRGFGAERPAVAVVQRPISAVEINKAVSAILRLPPIKRIVLIQRFAYDTVYGEIADKSAHVLWELHMHFKIKLSAPDDAECWSLRERKVFRRHALISELLKQLRDADTTNPDAKPALHIAMILRQQLFPKDQRPRLPADEFSEHVHRWKEEDRLTDNEVRQILLLQPEYDGDPPNEVEEAFFDGATAPDFHDYLRRRPKFKLDDEGQRVADEETLLECMRTLGITQADLEESMEVINRTNAHADELVISHEEYMAEDRNNEESADSFAVQPLCIVKRRQPKADAHFLESIEEEDEPGSLENSPSATSFLTSSNADSSPTFPRWSSVSLNSGTSATSYDAISRGDVDATDKPEDDDAYDAVGASPTLDEMLEYVGSLKTVREMEADAAKAMFTPSMVNRG</sequence>
<evidence type="ECO:0000313" key="3">
    <source>
        <dbReference type="Proteomes" id="UP000193144"/>
    </source>
</evidence>
<dbReference type="OrthoDB" id="10471850at2759"/>
<keyword evidence="3" id="KW-1185">Reference proteome</keyword>
<dbReference type="AlphaFoldDB" id="A0A1Y1YUV6"/>
<feature type="compositionally biased region" description="Polar residues" evidence="1">
    <location>
        <begin position="429"/>
        <end position="468"/>
    </location>
</feature>
<dbReference type="Proteomes" id="UP000193144">
    <property type="component" value="Unassembled WGS sequence"/>
</dbReference>
<name>A0A1Y1YUV6_9PLEO</name>
<accession>A0A1Y1YUV6</accession>
<feature type="region of interest" description="Disordered" evidence="1">
    <location>
        <begin position="421"/>
        <end position="492"/>
    </location>
</feature>
<evidence type="ECO:0000313" key="2">
    <source>
        <dbReference type="EMBL" id="ORY01810.1"/>
    </source>
</evidence>
<protein>
    <submittedName>
        <fullName evidence="2">Uncharacterized protein</fullName>
    </submittedName>
</protein>